<dbReference type="RefSeq" id="WP_188229322.1">
    <property type="nucleotide sequence ID" value="NZ_JACVXB010000002.1"/>
</dbReference>
<comment type="caution">
    <text evidence="1">The sequence shown here is derived from an EMBL/GenBank/DDBJ whole genome shotgun (WGS) entry which is preliminary data.</text>
</comment>
<organism evidence="1 2">
    <name type="scientific">Aestuariibaculum sediminum</name>
    <dbReference type="NCBI Taxonomy" id="2770637"/>
    <lineage>
        <taxon>Bacteria</taxon>
        <taxon>Pseudomonadati</taxon>
        <taxon>Bacteroidota</taxon>
        <taxon>Flavobacteriia</taxon>
        <taxon>Flavobacteriales</taxon>
        <taxon>Flavobacteriaceae</taxon>
    </lineage>
</organism>
<dbReference type="AlphaFoldDB" id="A0A8J6UBW4"/>
<evidence type="ECO:0000313" key="2">
    <source>
        <dbReference type="Proteomes" id="UP000600588"/>
    </source>
</evidence>
<gene>
    <name evidence="1" type="ORF">ICJ83_05200</name>
</gene>
<name>A0A8J6UBW4_9FLAO</name>
<accession>A0A8J6UBW4</accession>
<proteinExistence type="predicted"/>
<dbReference type="Proteomes" id="UP000600588">
    <property type="component" value="Unassembled WGS sequence"/>
</dbReference>
<protein>
    <submittedName>
        <fullName evidence="1">Uncharacterized protein</fullName>
    </submittedName>
</protein>
<keyword evidence="2" id="KW-1185">Reference proteome</keyword>
<dbReference type="EMBL" id="JACVXB010000002">
    <property type="protein sequence ID" value="MBD0831524.1"/>
    <property type="molecule type" value="Genomic_DNA"/>
</dbReference>
<evidence type="ECO:0000313" key="1">
    <source>
        <dbReference type="EMBL" id="MBD0831524.1"/>
    </source>
</evidence>
<reference evidence="1 2" key="1">
    <citation type="submission" date="2020-09" db="EMBL/GenBank/DDBJ databases">
        <title>TT11 complete genome.</title>
        <authorList>
            <person name="Wu Z."/>
        </authorList>
    </citation>
    <scope>NUCLEOTIDE SEQUENCE [LARGE SCALE GENOMIC DNA]</scope>
    <source>
        <strain evidence="1 2">TT11</strain>
    </source>
</reference>
<sequence>MTLNENQKLIHNGLKSIGEEISDFYLSGLSMIADEGLPSRTYLIAHSAREIDGGIRDILAPKEEKSKKQKELSLEGELKDTKGHVASILVAIDLPIDDPFALEYIDVATKFVKYTHRSGAFKSSRDSTDIIFLWERYESILLKLLGNFINQLKQIERILKFDKPTEEILHTIKNLFKNRQKEHYFFSNLKSVNWIKPLYNHGFFSPETLKDRFFWNQSSYLEFLSKQIKDGDIEKENSEILVQIINEVCEYSVQKKEINNYRIWYTFITILSNIPKEFISDEIIGYLNIFFDTRHENVLESEAIFKLLNSYFFDKQEAVNYKARIEKIVKLVFAISDKEKFIDRSTYETGKYHPIVRSYKLKETCKKEEFYKPIANFCSNEVIFFVADNLLVYLESEYISSFQIRSIYYLDEEDRHSYSIQTIYTTFLKNCCLEIASSSTERINEIIWKFLKNYKHSHFIKICLFIISKTWSQTKYIFFELIKEKDRKKLFSNSFWGDDLYFFLEEISVELEHHEELILEQIIENGSQNKDYYNKEVYLLDYKLRWYSALSSNFYFKEKFDFLNQNLLKSREEFRPEPNVSITIGSRSPISVDEINSMEIVDFTELLKSFDPVRSFKSPCVEGLTGNLETVVRENPNLFCDNYKYFLGVPYRHISSIFYGITETFKNGNNLNKENAILFIREYINQEEFGTNRLKLKNASFKYDHLLVISSFCRFISFGLREDNKGFSDDLLPSVEGIIFSFISTEYEGIGKLGSAMHAINNTTGVIIGCLLEYSLRKARLIKSDINKKEARWSIKEKEKFDVLVEKGVQELYMYFGWRRRNFYFLDYEWTNNLIKQIPKKDTQTIKSYFGCHLLDYNTSELDYKIFKDIYIKAINENWQIEDSTMGDNSIELHSAVFYIFNFEDLNKDEIITLIFDQKKIKRIRKIIHSLSFKFDQYFKELSPEDKVLFRKKVFKVWERTLAVLEESTDVGAKEMPTLFYLMKYIDELNDENYNLIKRTSNFGRQGRDFDELIKNLNRLKVQGDTEKSGIYACNIFVEAVFNDYYYASIMQNEIVEFVAYFYQQNSSKLKEYADKICNQFAENGQYFLRELYENHN</sequence>